<feature type="domain" description="SET" evidence="1">
    <location>
        <begin position="1"/>
        <end position="122"/>
    </location>
</feature>
<dbReference type="Gene3D" id="2.170.270.10">
    <property type="entry name" value="SET domain"/>
    <property type="match status" value="1"/>
</dbReference>
<dbReference type="GO" id="GO:0006357">
    <property type="term" value="P:regulation of transcription by RNA polymerase II"/>
    <property type="evidence" value="ECO:0007669"/>
    <property type="project" value="TreeGrafter"/>
</dbReference>
<keyword evidence="3" id="KW-1185">Reference proteome</keyword>
<name>A0AAD8YQV9_9TELE</name>
<dbReference type="Pfam" id="PF00856">
    <property type="entry name" value="SET"/>
    <property type="match status" value="1"/>
</dbReference>
<comment type="caution">
    <text evidence="2">The sequence shown here is derived from an EMBL/GenBank/DDBJ whole genome shotgun (WGS) entry which is preliminary data.</text>
</comment>
<dbReference type="GO" id="GO:0042799">
    <property type="term" value="F:histone H4K20 methyltransferase activity"/>
    <property type="evidence" value="ECO:0007669"/>
    <property type="project" value="TreeGrafter"/>
</dbReference>
<dbReference type="SUPFAM" id="SSF82199">
    <property type="entry name" value="SET domain"/>
    <property type="match status" value="1"/>
</dbReference>
<dbReference type="AlphaFoldDB" id="A0AAD8YQV9"/>
<dbReference type="GO" id="GO:0005700">
    <property type="term" value="C:polytene chromosome"/>
    <property type="evidence" value="ECO:0007669"/>
    <property type="project" value="TreeGrafter"/>
</dbReference>
<dbReference type="PROSITE" id="PS50280">
    <property type="entry name" value="SET"/>
    <property type="match status" value="1"/>
</dbReference>
<dbReference type="EMBL" id="JAROKS010000434">
    <property type="protein sequence ID" value="KAK1784194.1"/>
    <property type="molecule type" value="Genomic_DNA"/>
</dbReference>
<sequence>MRGKCNMKLCDLGAPDPLGETAQKTQQGSEPSAAREKFMHFRDILDTVINMSDEYDHYLMSIFVMLCIDATREDDTLGHLVNDEHKGPNCRMKKIIVQGKPHLCLFAIRDIMPGEEITYDYGGSDWPWRKKVC</sequence>
<dbReference type="PANTHER" id="PTHR46167">
    <property type="entry name" value="N-LYSINE METHYLTRANSFERASE KMT5A"/>
    <property type="match status" value="1"/>
</dbReference>
<dbReference type="GO" id="GO:0005634">
    <property type="term" value="C:nucleus"/>
    <property type="evidence" value="ECO:0007669"/>
    <property type="project" value="TreeGrafter"/>
</dbReference>
<dbReference type="Proteomes" id="UP001239994">
    <property type="component" value="Unassembled WGS sequence"/>
</dbReference>
<proteinExistence type="predicted"/>
<reference evidence="2" key="1">
    <citation type="submission" date="2023-03" db="EMBL/GenBank/DDBJ databases">
        <title>Electrophorus voltai genome.</title>
        <authorList>
            <person name="Bian C."/>
        </authorList>
    </citation>
    <scope>NUCLEOTIDE SEQUENCE</scope>
    <source>
        <strain evidence="2">CB-2022</strain>
        <tissue evidence="2">Muscle</tissue>
    </source>
</reference>
<evidence type="ECO:0000313" key="3">
    <source>
        <dbReference type="Proteomes" id="UP001239994"/>
    </source>
</evidence>
<evidence type="ECO:0000259" key="1">
    <source>
        <dbReference type="PROSITE" id="PS50280"/>
    </source>
</evidence>
<accession>A0AAD8YQV9</accession>
<dbReference type="InterPro" id="IPR051760">
    <property type="entry name" value="KMT5A"/>
</dbReference>
<organism evidence="2 3">
    <name type="scientific">Electrophorus voltai</name>
    <dbReference type="NCBI Taxonomy" id="2609070"/>
    <lineage>
        <taxon>Eukaryota</taxon>
        <taxon>Metazoa</taxon>
        <taxon>Chordata</taxon>
        <taxon>Craniata</taxon>
        <taxon>Vertebrata</taxon>
        <taxon>Euteleostomi</taxon>
        <taxon>Actinopterygii</taxon>
        <taxon>Neopterygii</taxon>
        <taxon>Teleostei</taxon>
        <taxon>Ostariophysi</taxon>
        <taxon>Gymnotiformes</taxon>
        <taxon>Gymnotoidei</taxon>
        <taxon>Gymnotidae</taxon>
        <taxon>Electrophorus</taxon>
    </lineage>
</organism>
<dbReference type="PANTHER" id="PTHR46167:SF1">
    <property type="entry name" value="N-LYSINE METHYLTRANSFERASE KMT5A"/>
    <property type="match status" value="1"/>
</dbReference>
<protein>
    <recommendedName>
        <fullName evidence="1">SET domain-containing protein</fullName>
    </recommendedName>
</protein>
<gene>
    <name evidence="2" type="ORF">P4O66_003972</name>
</gene>
<dbReference type="InterPro" id="IPR046341">
    <property type="entry name" value="SET_dom_sf"/>
</dbReference>
<dbReference type="GO" id="GO:0043516">
    <property type="term" value="P:regulation of DNA damage response, signal transduction by p53 class mediator"/>
    <property type="evidence" value="ECO:0007669"/>
    <property type="project" value="TreeGrafter"/>
</dbReference>
<dbReference type="InterPro" id="IPR001214">
    <property type="entry name" value="SET_dom"/>
</dbReference>
<evidence type="ECO:0000313" key="2">
    <source>
        <dbReference type="EMBL" id="KAK1784194.1"/>
    </source>
</evidence>